<proteinExistence type="inferred from homology"/>
<feature type="transmembrane region" description="Helical" evidence="6">
    <location>
        <begin position="59"/>
        <end position="80"/>
    </location>
</feature>
<feature type="transmembrane region" description="Helical" evidence="6">
    <location>
        <begin position="7"/>
        <end position="24"/>
    </location>
</feature>
<keyword evidence="5 6" id="KW-0472">Membrane</keyword>
<feature type="transmembrane region" description="Helical" evidence="6">
    <location>
        <begin position="197"/>
        <end position="220"/>
    </location>
</feature>
<feature type="transmembrane region" description="Helical" evidence="6">
    <location>
        <begin position="141"/>
        <end position="163"/>
    </location>
</feature>
<reference evidence="7 8" key="1">
    <citation type="journal article" date="2015" name="Nature">
        <title>rRNA introns, odd ribosomes, and small enigmatic genomes across a large radiation of phyla.</title>
        <authorList>
            <person name="Brown C.T."/>
            <person name="Hug L.A."/>
            <person name="Thomas B.C."/>
            <person name="Sharon I."/>
            <person name="Castelle C.J."/>
            <person name="Singh A."/>
            <person name="Wilkins M.J."/>
            <person name="Williams K.H."/>
            <person name="Banfield J.F."/>
        </authorList>
    </citation>
    <scope>NUCLEOTIDE SEQUENCE [LARGE SCALE GENOMIC DNA]</scope>
</reference>
<evidence type="ECO:0000256" key="3">
    <source>
        <dbReference type="ARBA" id="ARBA00022692"/>
    </source>
</evidence>
<feature type="transmembrane region" description="Helical" evidence="6">
    <location>
        <begin position="30"/>
        <end position="47"/>
    </location>
</feature>
<comment type="subcellular location">
    <subcellularLocation>
        <location evidence="1">Membrane</location>
        <topology evidence="1">Multi-pass membrane protein</topology>
    </subcellularLocation>
</comment>
<dbReference type="InterPro" id="IPR002549">
    <property type="entry name" value="AI-2E-like"/>
</dbReference>
<protein>
    <recommendedName>
        <fullName evidence="9">AI-2E family transporter</fullName>
    </recommendedName>
</protein>
<dbReference type="PANTHER" id="PTHR21716:SF4">
    <property type="entry name" value="TRANSMEMBRANE PROTEIN 245"/>
    <property type="match status" value="1"/>
</dbReference>
<evidence type="ECO:0000256" key="1">
    <source>
        <dbReference type="ARBA" id="ARBA00004141"/>
    </source>
</evidence>
<evidence type="ECO:0008006" key="9">
    <source>
        <dbReference type="Google" id="ProtNLM"/>
    </source>
</evidence>
<evidence type="ECO:0000256" key="2">
    <source>
        <dbReference type="ARBA" id="ARBA00009773"/>
    </source>
</evidence>
<evidence type="ECO:0000256" key="5">
    <source>
        <dbReference type="ARBA" id="ARBA00023136"/>
    </source>
</evidence>
<accession>A0A0G1N5N2</accession>
<comment type="caution">
    <text evidence="7">The sequence shown here is derived from an EMBL/GenBank/DDBJ whole genome shotgun (WGS) entry which is preliminary data.</text>
</comment>
<dbReference type="GO" id="GO:0016020">
    <property type="term" value="C:membrane"/>
    <property type="evidence" value="ECO:0007669"/>
    <property type="project" value="UniProtKB-SubCell"/>
</dbReference>
<sequence length="338" mass="36622">MDTKRIQTIFFSFSIAAAGILAFFVLRPFLYSLALAAVFAVVFEPFHRKLAKLFGGRKSIAAIVSALIVFLVILIPLAFFGTKAFVEGHNLYTALSSGQENSEAILFIQKNISRIAPNVFFDISDYARKAALWLVQNLGSIFSGVTQALTELVISFLAMFFFLRDADRIKRVIRSHLPFDEKYGREIAGKLTIAARAVVKGTLITAVCQGIAAGIGFWIFGVPNPALWGFVAIFAALIPVLGTIIIILPAAIYVAVGSAPILALALVLWGVFVVGSIDNVLRPLLLEKGVRVHPFLVLLSVLGGLEFFGPLGFIFGPIVLSFFFALLGAYDSSLSEKA</sequence>
<feature type="transmembrane region" description="Helical" evidence="6">
    <location>
        <begin position="255"/>
        <end position="277"/>
    </location>
</feature>
<dbReference type="AlphaFoldDB" id="A0A0G1N5N2"/>
<dbReference type="Pfam" id="PF01594">
    <property type="entry name" value="AI-2E_transport"/>
    <property type="match status" value="1"/>
</dbReference>
<organism evidence="7 8">
    <name type="scientific">Candidatus Jorgensenbacteria bacterium GW2011_GWA2_45_9</name>
    <dbReference type="NCBI Taxonomy" id="1618663"/>
    <lineage>
        <taxon>Bacteria</taxon>
        <taxon>Candidatus Joergenseniibacteriota</taxon>
    </lineage>
</organism>
<dbReference type="PANTHER" id="PTHR21716">
    <property type="entry name" value="TRANSMEMBRANE PROTEIN"/>
    <property type="match status" value="1"/>
</dbReference>
<comment type="similarity">
    <text evidence="2">Belongs to the autoinducer-2 exporter (AI-2E) (TC 2.A.86) family.</text>
</comment>
<evidence type="ECO:0000313" key="8">
    <source>
        <dbReference type="Proteomes" id="UP000034727"/>
    </source>
</evidence>
<keyword evidence="4 6" id="KW-1133">Transmembrane helix</keyword>
<keyword evidence="3 6" id="KW-0812">Transmembrane</keyword>
<feature type="transmembrane region" description="Helical" evidence="6">
    <location>
        <begin position="297"/>
        <end position="330"/>
    </location>
</feature>
<dbReference type="Proteomes" id="UP000034727">
    <property type="component" value="Unassembled WGS sequence"/>
</dbReference>
<gene>
    <name evidence="7" type="ORF">UX22_C0001G0048</name>
</gene>
<evidence type="ECO:0000256" key="4">
    <source>
        <dbReference type="ARBA" id="ARBA00022989"/>
    </source>
</evidence>
<name>A0A0G1N5N2_9BACT</name>
<feature type="transmembrane region" description="Helical" evidence="6">
    <location>
        <begin position="226"/>
        <end position="248"/>
    </location>
</feature>
<evidence type="ECO:0000313" key="7">
    <source>
        <dbReference type="EMBL" id="KKU15906.1"/>
    </source>
</evidence>
<evidence type="ECO:0000256" key="6">
    <source>
        <dbReference type="SAM" id="Phobius"/>
    </source>
</evidence>
<dbReference type="EMBL" id="LCLJ01000001">
    <property type="protein sequence ID" value="KKU15906.1"/>
    <property type="molecule type" value="Genomic_DNA"/>
</dbReference>